<evidence type="ECO:0000256" key="6">
    <source>
        <dbReference type="ARBA" id="ARBA00023118"/>
    </source>
</evidence>
<evidence type="ECO:0000256" key="5">
    <source>
        <dbReference type="ARBA" id="ARBA00022842"/>
    </source>
</evidence>
<dbReference type="NCBIfam" id="TIGR00287">
    <property type="entry name" value="cas1"/>
    <property type="match status" value="1"/>
</dbReference>
<keyword evidence="3 10" id="KW-0255">Endonuclease</keyword>
<dbReference type="EMBL" id="AKFS01000033">
    <property type="protein sequence ID" value="EJF50626.1"/>
    <property type="molecule type" value="Genomic_DNA"/>
</dbReference>
<comment type="similarity">
    <text evidence="10">Belongs to the CRISPR-associated endonuclease Cas1 family.</text>
</comment>
<dbReference type="PATRIC" id="fig|1125717.3.peg.214"/>
<feature type="binding site" evidence="10">
    <location>
        <position position="150"/>
    </location>
    <ligand>
        <name>Mn(2+)</name>
        <dbReference type="ChEBI" id="CHEBI:29035"/>
    </ligand>
</feature>
<dbReference type="Gene3D" id="3.100.10.20">
    <property type="entry name" value="CRISPR-associated endonuclease Cas1, N-terminal domain"/>
    <property type="match status" value="1"/>
</dbReference>
<keyword evidence="5 10" id="KW-0460">Magnesium</keyword>
<keyword evidence="1 10" id="KW-0540">Nuclease</keyword>
<dbReference type="InterPro" id="IPR019855">
    <property type="entry name" value="CRISPR-assoc_Cas1_NMENI"/>
</dbReference>
<evidence type="ECO:0000256" key="4">
    <source>
        <dbReference type="ARBA" id="ARBA00022801"/>
    </source>
</evidence>
<dbReference type="InterPro" id="IPR042211">
    <property type="entry name" value="CRISPR-assoc_Cas1_N"/>
</dbReference>
<evidence type="ECO:0000256" key="7">
    <source>
        <dbReference type="ARBA" id="ARBA00023125"/>
    </source>
</evidence>
<dbReference type="GO" id="GO:0043571">
    <property type="term" value="P:maintenance of CRISPR repeat elements"/>
    <property type="evidence" value="ECO:0007669"/>
    <property type="project" value="UniProtKB-UniRule"/>
</dbReference>
<dbReference type="GO" id="GO:0046872">
    <property type="term" value="F:metal ion binding"/>
    <property type="evidence" value="ECO:0007669"/>
    <property type="project" value="UniProtKB-UniRule"/>
</dbReference>
<evidence type="ECO:0000256" key="9">
    <source>
        <dbReference type="ARBA" id="ARBA00038592"/>
    </source>
</evidence>
<keyword evidence="7 10" id="KW-0238">DNA-binding</keyword>
<dbReference type="Proteomes" id="UP000004578">
    <property type="component" value="Unassembled WGS sequence"/>
</dbReference>
<evidence type="ECO:0000313" key="12">
    <source>
        <dbReference type="Proteomes" id="UP000004578"/>
    </source>
</evidence>
<evidence type="ECO:0000256" key="3">
    <source>
        <dbReference type="ARBA" id="ARBA00022759"/>
    </source>
</evidence>
<keyword evidence="4 10" id="KW-0378">Hydrolase</keyword>
<evidence type="ECO:0000313" key="11">
    <source>
        <dbReference type="EMBL" id="EJF50626.1"/>
    </source>
</evidence>
<dbReference type="HAMAP" id="MF_01470">
    <property type="entry name" value="Cas1"/>
    <property type="match status" value="1"/>
</dbReference>
<dbReference type="AlphaFoldDB" id="J0XPN4"/>
<feature type="binding site" evidence="10">
    <location>
        <position position="210"/>
    </location>
    <ligand>
        <name>Mn(2+)</name>
        <dbReference type="ChEBI" id="CHEBI:29035"/>
    </ligand>
</feature>
<dbReference type="GO" id="GO:0004520">
    <property type="term" value="F:DNA endonuclease activity"/>
    <property type="evidence" value="ECO:0007669"/>
    <property type="project" value="InterPro"/>
</dbReference>
<keyword evidence="12" id="KW-1185">Reference proteome</keyword>
<dbReference type="InterPro" id="IPR050646">
    <property type="entry name" value="Cas1"/>
</dbReference>
<dbReference type="PANTHER" id="PTHR34353:SF2">
    <property type="entry name" value="CRISPR-ASSOCIATED ENDONUCLEASE CAS1 1"/>
    <property type="match status" value="1"/>
</dbReference>
<feature type="binding site" evidence="10">
    <location>
        <position position="225"/>
    </location>
    <ligand>
        <name>Mn(2+)</name>
        <dbReference type="ChEBI" id="CHEBI:29035"/>
    </ligand>
</feature>
<dbReference type="GO" id="GO:0051607">
    <property type="term" value="P:defense response to virus"/>
    <property type="evidence" value="ECO:0007669"/>
    <property type="project" value="UniProtKB-UniRule"/>
</dbReference>
<reference evidence="11 12" key="1">
    <citation type="submission" date="2012-05" db="EMBL/GenBank/DDBJ databases">
        <authorList>
            <person name="Harkins D.M."/>
            <person name="Madupu R."/>
            <person name="Durkin A.S."/>
            <person name="Torralba M."/>
            <person name="Methe B."/>
            <person name="Sutton G.G."/>
            <person name="Nelson K.E."/>
        </authorList>
    </citation>
    <scope>NUCLEOTIDE SEQUENCE [LARGE SCALE GENOMIC DNA]</scope>
    <source>
        <strain evidence="11 12">F0490</strain>
    </source>
</reference>
<dbReference type="InterPro" id="IPR042206">
    <property type="entry name" value="CRISPR-assoc_Cas1_C"/>
</dbReference>
<dbReference type="OrthoDB" id="1550386at2"/>
<evidence type="ECO:0000256" key="10">
    <source>
        <dbReference type="HAMAP-Rule" id="MF_01470"/>
    </source>
</evidence>
<dbReference type="PANTHER" id="PTHR34353">
    <property type="entry name" value="CRISPR-ASSOCIATED ENDONUCLEASE CAS1 1"/>
    <property type="match status" value="1"/>
</dbReference>
<sequence>MASQWRVVDLSSFEGEVRSERGAVAIIPECGERVVLPVAELAVVLIGMKAAFTAAALHRLVQADVAVLLCDWRGVPEAGAYMWSDHGRVGARHRAQAELSLPRRKNAWARIVRAKIEGQANALANLGYRGSGELFALADQVRSGDPGNVEAQAARLYWSRAMDKGIGRQPSSGALLGSNACLDYGYTVLRGYAMRAVLAAGLCSALGVFHHGRANMFALADDIIEPFRPCVDEVALSLPSTASPSDPEVKRVLVAAAGQKFTKNGLGVAAVMEDLAQRYGRYVEGDEERLSVPVWEGPTTVCASSGSDG</sequence>
<comment type="function">
    <text evidence="10">CRISPR (clustered regularly interspaced short palindromic repeat), is an adaptive immune system that provides protection against mobile genetic elements (viruses, transposable elements and conjugative plasmids). CRISPR clusters contain spacers, sequences complementary to antecedent mobile elements, and target invading nucleic acids. CRISPR clusters are transcribed and processed into CRISPR RNA (crRNA). Acts as a dsDNA endonuclease. Involved in the integration of spacer DNA into the CRISPR cassette.</text>
</comment>
<comment type="subunit">
    <text evidence="9 10">Homodimer, forms a heterotetramer with a Cas2 homodimer.</text>
</comment>
<gene>
    <name evidence="10 11" type="primary">cas1</name>
    <name evidence="11" type="ORF">HMPREF1317_1960</name>
</gene>
<dbReference type="Pfam" id="PF01867">
    <property type="entry name" value="Cas_Cas1"/>
    <property type="match status" value="1"/>
</dbReference>
<keyword evidence="2 10" id="KW-0479">Metal-binding</keyword>
<comment type="cofactor">
    <cofactor evidence="10">
        <name>Mg(2+)</name>
        <dbReference type="ChEBI" id="CHEBI:18420"/>
    </cofactor>
    <cofactor evidence="10">
        <name>Mn(2+)</name>
        <dbReference type="ChEBI" id="CHEBI:29035"/>
    </cofactor>
</comment>
<keyword evidence="8 10" id="KW-0464">Manganese</keyword>
<organism evidence="11 12">
    <name type="scientific">Schaalia georgiae F0490</name>
    <dbReference type="NCBI Taxonomy" id="1125717"/>
    <lineage>
        <taxon>Bacteria</taxon>
        <taxon>Bacillati</taxon>
        <taxon>Actinomycetota</taxon>
        <taxon>Actinomycetes</taxon>
        <taxon>Actinomycetales</taxon>
        <taxon>Actinomycetaceae</taxon>
        <taxon>Schaalia</taxon>
    </lineage>
</organism>
<protein>
    <recommendedName>
        <fullName evidence="10">CRISPR-associated endonuclease Cas1</fullName>
        <ecNumber evidence="10">3.1.-.-</ecNumber>
    </recommendedName>
</protein>
<dbReference type="GO" id="GO:0016787">
    <property type="term" value="F:hydrolase activity"/>
    <property type="evidence" value="ECO:0007669"/>
    <property type="project" value="UniProtKB-KW"/>
</dbReference>
<dbReference type="GO" id="GO:0003677">
    <property type="term" value="F:DNA binding"/>
    <property type="evidence" value="ECO:0007669"/>
    <property type="project" value="UniProtKB-KW"/>
</dbReference>
<dbReference type="RefSeq" id="WP_005867666.1">
    <property type="nucleotide sequence ID" value="NZ_AKFS01000033.1"/>
</dbReference>
<accession>J0XPN4</accession>
<proteinExistence type="inferred from homology"/>
<evidence type="ECO:0000256" key="2">
    <source>
        <dbReference type="ARBA" id="ARBA00022723"/>
    </source>
</evidence>
<keyword evidence="6 10" id="KW-0051">Antiviral defense</keyword>
<dbReference type="InterPro" id="IPR002729">
    <property type="entry name" value="CRISPR-assoc_Cas1"/>
</dbReference>
<dbReference type="EC" id="3.1.-.-" evidence="10"/>
<evidence type="ECO:0000256" key="1">
    <source>
        <dbReference type="ARBA" id="ARBA00022722"/>
    </source>
</evidence>
<dbReference type="NCBIfam" id="TIGR03639">
    <property type="entry name" value="cas1_NMENI"/>
    <property type="match status" value="1"/>
</dbReference>
<comment type="caution">
    <text evidence="11">The sequence shown here is derived from an EMBL/GenBank/DDBJ whole genome shotgun (WGS) entry which is preliminary data.</text>
</comment>
<evidence type="ECO:0000256" key="8">
    <source>
        <dbReference type="ARBA" id="ARBA00023211"/>
    </source>
</evidence>
<name>J0XPN4_9ACTO</name>
<dbReference type="Gene3D" id="1.20.120.920">
    <property type="entry name" value="CRISPR-associated endonuclease Cas1, C-terminal domain"/>
    <property type="match status" value="1"/>
</dbReference>